<gene>
    <name evidence="2" type="ORF">DACRYDRAFT_56874</name>
</gene>
<evidence type="ECO:0000259" key="1">
    <source>
        <dbReference type="Pfam" id="PF12770"/>
    </source>
</evidence>
<dbReference type="Proteomes" id="UP000030653">
    <property type="component" value="Unassembled WGS sequence"/>
</dbReference>
<dbReference type="Pfam" id="PF12770">
    <property type="entry name" value="CHAT"/>
    <property type="match status" value="1"/>
</dbReference>
<dbReference type="OrthoDB" id="9991317at2759"/>
<evidence type="ECO:0000313" key="3">
    <source>
        <dbReference type="Proteomes" id="UP000030653"/>
    </source>
</evidence>
<dbReference type="GeneID" id="63690466"/>
<dbReference type="EMBL" id="JH795871">
    <property type="protein sequence ID" value="EJT99085.1"/>
    <property type="molecule type" value="Genomic_DNA"/>
</dbReference>
<feature type="domain" description="CHAT" evidence="1">
    <location>
        <begin position="2"/>
        <end position="180"/>
    </location>
</feature>
<sequence>MPKLRYAKTEIDVLRTSCFKDSVTFLIGREANVSRAEAVSTHPWLHCVVHGYWNPESPLDSAIYLADGPLTLRQVTQLSLSRTAGFAFLSACHTARATVHLPDEALHMAAGLQVAGFRGVLGTTWGMADMDGPELARGFYDGLGGELSAERAAEALSASLELLRGKGVPMHRWGAFVHYGV</sequence>
<protein>
    <recommendedName>
        <fullName evidence="1">CHAT domain-containing protein</fullName>
    </recommendedName>
</protein>
<reference evidence="2 3" key="1">
    <citation type="journal article" date="2012" name="Science">
        <title>The Paleozoic origin of enzymatic lignin decomposition reconstructed from 31 fungal genomes.</title>
        <authorList>
            <person name="Floudas D."/>
            <person name="Binder M."/>
            <person name="Riley R."/>
            <person name="Barry K."/>
            <person name="Blanchette R.A."/>
            <person name="Henrissat B."/>
            <person name="Martinez A.T."/>
            <person name="Otillar R."/>
            <person name="Spatafora J.W."/>
            <person name="Yadav J.S."/>
            <person name="Aerts A."/>
            <person name="Benoit I."/>
            <person name="Boyd A."/>
            <person name="Carlson A."/>
            <person name="Copeland A."/>
            <person name="Coutinho P.M."/>
            <person name="de Vries R.P."/>
            <person name="Ferreira P."/>
            <person name="Findley K."/>
            <person name="Foster B."/>
            <person name="Gaskell J."/>
            <person name="Glotzer D."/>
            <person name="Gorecki P."/>
            <person name="Heitman J."/>
            <person name="Hesse C."/>
            <person name="Hori C."/>
            <person name="Igarashi K."/>
            <person name="Jurgens J.A."/>
            <person name="Kallen N."/>
            <person name="Kersten P."/>
            <person name="Kohler A."/>
            <person name="Kuees U."/>
            <person name="Kumar T.K.A."/>
            <person name="Kuo A."/>
            <person name="LaButti K."/>
            <person name="Larrondo L.F."/>
            <person name="Lindquist E."/>
            <person name="Ling A."/>
            <person name="Lombard V."/>
            <person name="Lucas S."/>
            <person name="Lundell T."/>
            <person name="Martin R."/>
            <person name="McLaughlin D.J."/>
            <person name="Morgenstern I."/>
            <person name="Morin E."/>
            <person name="Murat C."/>
            <person name="Nagy L.G."/>
            <person name="Nolan M."/>
            <person name="Ohm R.A."/>
            <person name="Patyshakuliyeva A."/>
            <person name="Rokas A."/>
            <person name="Ruiz-Duenas F.J."/>
            <person name="Sabat G."/>
            <person name="Salamov A."/>
            <person name="Samejima M."/>
            <person name="Schmutz J."/>
            <person name="Slot J.C."/>
            <person name="St John F."/>
            <person name="Stenlid J."/>
            <person name="Sun H."/>
            <person name="Sun S."/>
            <person name="Syed K."/>
            <person name="Tsang A."/>
            <person name="Wiebenga A."/>
            <person name="Young D."/>
            <person name="Pisabarro A."/>
            <person name="Eastwood D.C."/>
            <person name="Martin F."/>
            <person name="Cullen D."/>
            <person name="Grigoriev I.V."/>
            <person name="Hibbett D.S."/>
        </authorList>
    </citation>
    <scope>NUCLEOTIDE SEQUENCE [LARGE SCALE GENOMIC DNA]</scope>
    <source>
        <strain evidence="2 3">DJM-731 SS1</strain>
    </source>
</reference>
<evidence type="ECO:0000313" key="2">
    <source>
        <dbReference type="EMBL" id="EJT99085.1"/>
    </source>
</evidence>
<dbReference type="STRING" id="1858805.M5FQD1"/>
<dbReference type="InterPro" id="IPR024983">
    <property type="entry name" value="CHAT_dom"/>
</dbReference>
<keyword evidence="3" id="KW-1185">Reference proteome</keyword>
<organism evidence="2 3">
    <name type="scientific">Dacryopinax primogenitus (strain DJM 731)</name>
    <name type="common">Brown rot fungus</name>
    <dbReference type="NCBI Taxonomy" id="1858805"/>
    <lineage>
        <taxon>Eukaryota</taxon>
        <taxon>Fungi</taxon>
        <taxon>Dikarya</taxon>
        <taxon>Basidiomycota</taxon>
        <taxon>Agaricomycotina</taxon>
        <taxon>Dacrymycetes</taxon>
        <taxon>Dacrymycetales</taxon>
        <taxon>Dacrymycetaceae</taxon>
        <taxon>Dacryopinax</taxon>
    </lineage>
</organism>
<dbReference type="HOGENOM" id="CLU_001305_1_0_1"/>
<dbReference type="RefSeq" id="XP_040625983.1">
    <property type="nucleotide sequence ID" value="XM_040775404.1"/>
</dbReference>
<accession>M5FQD1</accession>
<dbReference type="AlphaFoldDB" id="M5FQD1"/>
<dbReference type="OMA" id="NDADGPM"/>
<proteinExistence type="predicted"/>
<name>M5FQD1_DACPD</name>